<keyword evidence="4 6" id="KW-1133">Transmembrane helix</keyword>
<dbReference type="Proteomes" id="UP000032233">
    <property type="component" value="Unassembled WGS sequence"/>
</dbReference>
<feature type="transmembrane region" description="Helical" evidence="6">
    <location>
        <begin position="148"/>
        <end position="167"/>
    </location>
</feature>
<gene>
    <name evidence="8" type="ORF">X474_06700</name>
</gene>
<protein>
    <submittedName>
        <fullName evidence="8">Transporter</fullName>
    </submittedName>
</protein>
<dbReference type="InterPro" id="IPR037185">
    <property type="entry name" value="EmrE-like"/>
</dbReference>
<dbReference type="AlphaFoldDB" id="A0A0D2HWS6"/>
<feature type="domain" description="EamA" evidence="7">
    <location>
        <begin position="4"/>
        <end position="135"/>
    </location>
</feature>
<accession>A0A0D2HWS6</accession>
<dbReference type="InParanoid" id="A0A0D2HWS6"/>
<feature type="transmembrane region" description="Helical" evidence="6">
    <location>
        <begin position="118"/>
        <end position="136"/>
    </location>
</feature>
<reference evidence="8 9" key="1">
    <citation type="submission" date="2013-11" db="EMBL/GenBank/DDBJ databases">
        <title>Metagenomic analysis of a methanogenic consortium involved in long chain n-alkane degradation.</title>
        <authorList>
            <person name="Davidova I.A."/>
            <person name="Callaghan A.V."/>
            <person name="Wawrik B."/>
            <person name="Pruitt S."/>
            <person name="Marks C."/>
            <person name="Duncan K.E."/>
            <person name="Suflita J.M."/>
        </authorList>
    </citation>
    <scope>NUCLEOTIDE SEQUENCE [LARGE SCALE GENOMIC DNA]</scope>
    <source>
        <strain evidence="8 9">SPR</strain>
    </source>
</reference>
<keyword evidence="5 6" id="KW-0472">Membrane</keyword>
<feature type="transmembrane region" description="Helical" evidence="6">
    <location>
        <begin position="31"/>
        <end position="51"/>
    </location>
</feature>
<proteinExistence type="inferred from homology"/>
<comment type="caution">
    <text evidence="8">The sequence shown here is derived from an EMBL/GenBank/DDBJ whole genome shotgun (WGS) entry which is preliminary data.</text>
</comment>
<evidence type="ECO:0000256" key="4">
    <source>
        <dbReference type="ARBA" id="ARBA00022989"/>
    </source>
</evidence>
<dbReference type="PANTHER" id="PTHR32322:SF2">
    <property type="entry name" value="EAMA DOMAIN-CONTAINING PROTEIN"/>
    <property type="match status" value="1"/>
</dbReference>
<evidence type="ECO:0000313" key="9">
    <source>
        <dbReference type="Proteomes" id="UP000032233"/>
    </source>
</evidence>
<dbReference type="STRING" id="1429043.X474_06700"/>
<dbReference type="EMBL" id="AZAC01000008">
    <property type="protein sequence ID" value="KIX14828.1"/>
    <property type="molecule type" value="Genomic_DNA"/>
</dbReference>
<keyword evidence="3 6" id="KW-0812">Transmembrane</keyword>
<organism evidence="8 9">
    <name type="scientific">Dethiosulfatarculus sandiegensis</name>
    <dbReference type="NCBI Taxonomy" id="1429043"/>
    <lineage>
        <taxon>Bacteria</taxon>
        <taxon>Pseudomonadati</taxon>
        <taxon>Thermodesulfobacteriota</taxon>
        <taxon>Desulfarculia</taxon>
        <taxon>Desulfarculales</taxon>
        <taxon>Desulfarculaceae</taxon>
        <taxon>Dethiosulfatarculus</taxon>
    </lineage>
</organism>
<comment type="subcellular location">
    <subcellularLocation>
        <location evidence="1">Membrane</location>
        <topology evidence="1">Multi-pass membrane protein</topology>
    </subcellularLocation>
</comment>
<dbReference type="Pfam" id="PF00892">
    <property type="entry name" value="EamA"/>
    <property type="match status" value="2"/>
</dbReference>
<evidence type="ECO:0000313" key="8">
    <source>
        <dbReference type="EMBL" id="KIX14828.1"/>
    </source>
</evidence>
<dbReference type="PANTHER" id="PTHR32322">
    <property type="entry name" value="INNER MEMBRANE TRANSPORTER"/>
    <property type="match status" value="1"/>
</dbReference>
<evidence type="ECO:0000256" key="1">
    <source>
        <dbReference type="ARBA" id="ARBA00004141"/>
    </source>
</evidence>
<dbReference type="SUPFAM" id="SSF103481">
    <property type="entry name" value="Multidrug resistance efflux transporter EmrE"/>
    <property type="match status" value="2"/>
</dbReference>
<dbReference type="InterPro" id="IPR000620">
    <property type="entry name" value="EamA_dom"/>
</dbReference>
<name>A0A0D2HWS6_9BACT</name>
<evidence type="ECO:0000256" key="2">
    <source>
        <dbReference type="ARBA" id="ARBA00007362"/>
    </source>
</evidence>
<dbReference type="PATRIC" id="fig|1429043.3.peg.1422"/>
<evidence type="ECO:0000256" key="3">
    <source>
        <dbReference type="ARBA" id="ARBA00022692"/>
    </source>
</evidence>
<feature type="domain" description="EamA" evidence="7">
    <location>
        <begin position="150"/>
        <end position="286"/>
    </location>
</feature>
<evidence type="ECO:0000256" key="5">
    <source>
        <dbReference type="ARBA" id="ARBA00023136"/>
    </source>
</evidence>
<feature type="transmembrane region" description="Helical" evidence="6">
    <location>
        <begin position="87"/>
        <end position="106"/>
    </location>
</feature>
<feature type="transmembrane region" description="Helical" evidence="6">
    <location>
        <begin position="179"/>
        <end position="200"/>
    </location>
</feature>
<feature type="transmembrane region" description="Helical" evidence="6">
    <location>
        <begin position="244"/>
        <end position="262"/>
    </location>
</feature>
<dbReference type="OrthoDB" id="2352272at2"/>
<feature type="transmembrane region" description="Helical" evidence="6">
    <location>
        <begin position="268"/>
        <end position="286"/>
    </location>
</feature>
<evidence type="ECO:0000259" key="7">
    <source>
        <dbReference type="Pfam" id="PF00892"/>
    </source>
</evidence>
<dbReference type="InterPro" id="IPR050638">
    <property type="entry name" value="AA-Vitamin_Transporters"/>
</dbReference>
<dbReference type="GO" id="GO:0016020">
    <property type="term" value="C:membrane"/>
    <property type="evidence" value="ECO:0007669"/>
    <property type="project" value="UniProtKB-SubCell"/>
</dbReference>
<feature type="transmembrane region" description="Helical" evidence="6">
    <location>
        <begin position="206"/>
        <end position="232"/>
    </location>
</feature>
<dbReference type="RefSeq" id="WP_044347465.1">
    <property type="nucleotide sequence ID" value="NZ_AZAC01000008.1"/>
</dbReference>
<evidence type="ECO:0000256" key="6">
    <source>
        <dbReference type="SAM" id="Phobius"/>
    </source>
</evidence>
<feature type="transmembrane region" description="Helical" evidence="6">
    <location>
        <begin position="5"/>
        <end position="25"/>
    </location>
</feature>
<comment type="similarity">
    <text evidence="2">Belongs to the EamA transporter family.</text>
</comment>
<sequence>MNNLILYVSTVFIWGSTWLGIKYQLGVVDPMVSVVYRFGLSSLLLLAYCYAGKKRLKFSRSEHAFMALMGVLLFSINYWLIYVAELYITSGLAAVVFSTILVMNILNGILILKTPFSLKVALGGGLGLLGISLVFWPEIMAFDLNDNGFLGLLFAVAATFLASLGNITSARNQKHGLPVLQTNAFGMAYGTVLMTIWAVFAGKEFTFVWSAAYVGSLLYLAVFGSIVAFGCYLTLVGRMGADRAAYATLLFPLVALGLSTIFEDYKWTPQALSGLCLTLGGNFLILNKKPAILKARSQKVAGKI</sequence>
<keyword evidence="9" id="KW-1185">Reference proteome</keyword>
<feature type="transmembrane region" description="Helical" evidence="6">
    <location>
        <begin position="63"/>
        <end position="81"/>
    </location>
</feature>